<protein>
    <submittedName>
        <fullName evidence="1">DUF2255 family protein</fullName>
    </submittedName>
</protein>
<keyword evidence="2" id="KW-1185">Reference proteome</keyword>
<evidence type="ECO:0000313" key="2">
    <source>
        <dbReference type="Proteomes" id="UP001589793"/>
    </source>
</evidence>
<reference evidence="1 2" key="1">
    <citation type="submission" date="2024-09" db="EMBL/GenBank/DDBJ databases">
        <authorList>
            <person name="Sun Q."/>
            <person name="Mori K."/>
        </authorList>
    </citation>
    <scope>NUCLEOTIDE SEQUENCE [LARGE SCALE GENOMIC DNA]</scope>
    <source>
        <strain evidence="1 2">CICC 10874</strain>
    </source>
</reference>
<dbReference type="RefSeq" id="WP_376981992.1">
    <property type="nucleotide sequence ID" value="NZ_JBHLSV010000020.1"/>
</dbReference>
<name>A0ABV6RDW4_9MICO</name>
<evidence type="ECO:0000313" key="1">
    <source>
        <dbReference type="EMBL" id="MFC0675190.1"/>
    </source>
</evidence>
<comment type="caution">
    <text evidence="1">The sequence shown here is derived from an EMBL/GenBank/DDBJ whole genome shotgun (WGS) entry which is preliminary data.</text>
</comment>
<dbReference type="Proteomes" id="UP001589793">
    <property type="component" value="Unassembled WGS sequence"/>
</dbReference>
<sequence>MPAWTPEQVEAIASTDDFHIAPYRADGATPGTLTWICSVVVDGSVYVCAYNGVSGRWYRSALAQRAGKITAADEEHEVSFAPIDDQELNDRIDRAYEAKYAGSAYLPPMVAERTRAATVRVDPR</sequence>
<dbReference type="Pfam" id="PF10012">
    <property type="entry name" value="DUF2255"/>
    <property type="match status" value="1"/>
</dbReference>
<proteinExistence type="predicted"/>
<gene>
    <name evidence="1" type="ORF">ACFFF6_14600</name>
</gene>
<dbReference type="EMBL" id="JBHLSV010000020">
    <property type="protein sequence ID" value="MFC0675190.1"/>
    <property type="molecule type" value="Genomic_DNA"/>
</dbReference>
<accession>A0ABV6RDW4</accession>
<organism evidence="1 2">
    <name type="scientific">Brachybacterium hainanense</name>
    <dbReference type="NCBI Taxonomy" id="1541174"/>
    <lineage>
        <taxon>Bacteria</taxon>
        <taxon>Bacillati</taxon>
        <taxon>Actinomycetota</taxon>
        <taxon>Actinomycetes</taxon>
        <taxon>Micrococcales</taxon>
        <taxon>Dermabacteraceae</taxon>
        <taxon>Brachybacterium</taxon>
    </lineage>
</organism>
<dbReference type="InterPro" id="IPR016888">
    <property type="entry name" value="UCP028498"/>
</dbReference>